<feature type="non-terminal residue" evidence="1">
    <location>
        <position position="136"/>
    </location>
</feature>
<dbReference type="Proteomes" id="UP001172102">
    <property type="component" value="Unassembled WGS sequence"/>
</dbReference>
<accession>A0AA40B0K8</accession>
<feature type="non-terminal residue" evidence="1">
    <location>
        <position position="1"/>
    </location>
</feature>
<keyword evidence="2" id="KW-1185">Reference proteome</keyword>
<reference evidence="1" key="1">
    <citation type="submission" date="2023-06" db="EMBL/GenBank/DDBJ databases">
        <title>Genome-scale phylogeny and comparative genomics of the fungal order Sordariales.</title>
        <authorList>
            <consortium name="Lawrence Berkeley National Laboratory"/>
            <person name="Hensen N."/>
            <person name="Bonometti L."/>
            <person name="Westerberg I."/>
            <person name="Brannstrom I.O."/>
            <person name="Guillou S."/>
            <person name="Cros-Aarteil S."/>
            <person name="Calhoun S."/>
            <person name="Haridas S."/>
            <person name="Kuo A."/>
            <person name="Mondo S."/>
            <person name="Pangilinan J."/>
            <person name="Riley R."/>
            <person name="Labutti K."/>
            <person name="Andreopoulos B."/>
            <person name="Lipzen A."/>
            <person name="Chen C."/>
            <person name="Yanf M."/>
            <person name="Daum C."/>
            <person name="Ng V."/>
            <person name="Clum A."/>
            <person name="Steindorff A."/>
            <person name="Ohm R."/>
            <person name="Martin F."/>
            <person name="Silar P."/>
            <person name="Natvig D."/>
            <person name="Lalanne C."/>
            <person name="Gautier V."/>
            <person name="Ament-Velasquez S.L."/>
            <person name="Kruys A."/>
            <person name="Hutchinson M.I."/>
            <person name="Powell A.J."/>
            <person name="Barry K."/>
            <person name="Miller A.N."/>
            <person name="Grigoriev I.V."/>
            <person name="Debuchy R."/>
            <person name="Gladieux P."/>
            <person name="Thoren M.H."/>
            <person name="Johannesson H."/>
        </authorList>
    </citation>
    <scope>NUCLEOTIDE SEQUENCE</scope>
    <source>
        <strain evidence="1">SMH4607-1</strain>
    </source>
</reference>
<dbReference type="EMBL" id="JAUKUA010000002">
    <property type="protein sequence ID" value="KAK0725282.1"/>
    <property type="molecule type" value="Genomic_DNA"/>
</dbReference>
<protein>
    <submittedName>
        <fullName evidence="1">Uncharacterized protein</fullName>
    </submittedName>
</protein>
<sequence>INTAVIPASFGVQAGDGRDRVQAGSCTGVNDAPIPCACPPAPTDPVFLASLARALRQGFFPDPSVASPIDLRRFNDAGDASPQTTADRATAMIQVLQSFSGTKGQGCPGVSFPALVSQQRSGVFGGDGSNVGVAGR</sequence>
<dbReference type="AlphaFoldDB" id="A0AA40B0K8"/>
<organism evidence="1 2">
    <name type="scientific">Lasiosphaeris hirsuta</name>
    <dbReference type="NCBI Taxonomy" id="260670"/>
    <lineage>
        <taxon>Eukaryota</taxon>
        <taxon>Fungi</taxon>
        <taxon>Dikarya</taxon>
        <taxon>Ascomycota</taxon>
        <taxon>Pezizomycotina</taxon>
        <taxon>Sordariomycetes</taxon>
        <taxon>Sordariomycetidae</taxon>
        <taxon>Sordariales</taxon>
        <taxon>Lasiosphaeriaceae</taxon>
        <taxon>Lasiosphaeris</taxon>
    </lineage>
</organism>
<comment type="caution">
    <text evidence="1">The sequence shown here is derived from an EMBL/GenBank/DDBJ whole genome shotgun (WGS) entry which is preliminary data.</text>
</comment>
<proteinExistence type="predicted"/>
<evidence type="ECO:0000313" key="1">
    <source>
        <dbReference type="EMBL" id="KAK0725282.1"/>
    </source>
</evidence>
<name>A0AA40B0K8_9PEZI</name>
<gene>
    <name evidence="1" type="ORF">B0H67DRAFT_450405</name>
</gene>
<evidence type="ECO:0000313" key="2">
    <source>
        <dbReference type="Proteomes" id="UP001172102"/>
    </source>
</evidence>